<sequence>MRSIIRAACFFIGLTIFASACKKAGIEPVDASLPNEPVSAANVNPPKPDLKNYNPDPQPDLTFQGYFTRSSGWNSGDGAQSILLPDGRTVWLFGDSYVGDVTPDRKRIQNSKLAFINNAVMIQEGSNFTSRYGGTETKPKALLIPAAPNHFYWTRHGFVDGKRLYITLMELYKTKINGKEELIHHADRAAVISLPDLKFIKLINIPYRNKISYGDRAFADGGYNYIFGSWSDGWSTKLYMARARFGRAEQPWEFFAGGTNWIKDMDKAVPLNIAKHVTLPTVIKRNSRYYLITQRNFYSKDILMFRADKPEGPYTDEVKLYTTPGDIHTYLAFGHPQFTGNDNRLLIGYSLGGDIFKSYQNVDICVPKFIRVTLPE</sequence>
<dbReference type="Gene3D" id="2.115.10.20">
    <property type="entry name" value="Glycosyl hydrolase domain, family 43"/>
    <property type="match status" value="1"/>
</dbReference>
<reference evidence="2 3" key="1">
    <citation type="submission" date="2018-05" db="EMBL/GenBank/DDBJ databases">
        <title>Mucilaginibacter hurinus sp. nov., isolated from briquette warehouse soil.</title>
        <authorList>
            <person name="Choi L."/>
        </authorList>
    </citation>
    <scope>NUCLEOTIDE SEQUENCE [LARGE SCALE GENOMIC DNA]</scope>
    <source>
        <strain evidence="2 3">ZR32</strain>
    </source>
</reference>
<dbReference type="EMBL" id="QGDC01000010">
    <property type="protein sequence ID" value="RCH53767.1"/>
    <property type="molecule type" value="Genomic_DNA"/>
</dbReference>
<protein>
    <recommendedName>
        <fullName evidence="4">DUF4185 domain-containing protein</fullName>
    </recommendedName>
</protein>
<keyword evidence="1" id="KW-0732">Signal</keyword>
<dbReference type="PROSITE" id="PS51257">
    <property type="entry name" value="PROKAR_LIPOPROTEIN"/>
    <property type="match status" value="1"/>
</dbReference>
<gene>
    <name evidence="2" type="ORF">DJ568_16140</name>
</gene>
<dbReference type="InterPro" id="IPR032169">
    <property type="entry name" value="DUF5005"/>
</dbReference>
<dbReference type="SUPFAM" id="SSF75005">
    <property type="entry name" value="Arabinanase/levansucrase/invertase"/>
    <property type="match status" value="1"/>
</dbReference>
<feature type="chain" id="PRO_5016810756" description="DUF4185 domain-containing protein" evidence="1">
    <location>
        <begin position="21"/>
        <end position="376"/>
    </location>
</feature>
<keyword evidence="3" id="KW-1185">Reference proteome</keyword>
<dbReference type="InterPro" id="IPR023296">
    <property type="entry name" value="Glyco_hydro_beta-prop_sf"/>
</dbReference>
<evidence type="ECO:0000313" key="2">
    <source>
        <dbReference type="EMBL" id="RCH53767.1"/>
    </source>
</evidence>
<dbReference type="RefSeq" id="WP_114006337.1">
    <property type="nucleotide sequence ID" value="NZ_QGDC01000010.1"/>
</dbReference>
<dbReference type="Pfam" id="PF16396">
    <property type="entry name" value="DUF5005"/>
    <property type="match status" value="1"/>
</dbReference>
<comment type="caution">
    <text evidence="2">The sequence shown here is derived from an EMBL/GenBank/DDBJ whole genome shotgun (WGS) entry which is preliminary data.</text>
</comment>
<dbReference type="OrthoDB" id="9801455at2"/>
<evidence type="ECO:0000256" key="1">
    <source>
        <dbReference type="SAM" id="SignalP"/>
    </source>
</evidence>
<evidence type="ECO:0008006" key="4">
    <source>
        <dbReference type="Google" id="ProtNLM"/>
    </source>
</evidence>
<accession>A0A367GJW3</accession>
<name>A0A367GJW3_9SPHI</name>
<organism evidence="2 3">
    <name type="scientific">Mucilaginibacter hurinus</name>
    <dbReference type="NCBI Taxonomy" id="2201324"/>
    <lineage>
        <taxon>Bacteria</taxon>
        <taxon>Pseudomonadati</taxon>
        <taxon>Bacteroidota</taxon>
        <taxon>Sphingobacteriia</taxon>
        <taxon>Sphingobacteriales</taxon>
        <taxon>Sphingobacteriaceae</taxon>
        <taxon>Mucilaginibacter</taxon>
    </lineage>
</organism>
<evidence type="ECO:0000313" key="3">
    <source>
        <dbReference type="Proteomes" id="UP000253209"/>
    </source>
</evidence>
<proteinExistence type="predicted"/>
<feature type="signal peptide" evidence="1">
    <location>
        <begin position="1"/>
        <end position="20"/>
    </location>
</feature>
<dbReference type="AlphaFoldDB" id="A0A367GJW3"/>
<dbReference type="Proteomes" id="UP000253209">
    <property type="component" value="Unassembled WGS sequence"/>
</dbReference>